<sequence>MTPPAHTDLSRAQYTEYEILWTTQLTQKAKTWNDGTLRVHYFNRRALVYDDTHTLVTSQFLSPRAVDTIQPGTEIRFDKHLVSVEAALRLVTRDLSNFFTGHCQNPNNGLDTAVIETSESVEPMAKKALTAAEMMSRNIRLSSTRMTISTPSSKPTLGLKRRRYDQLMRGSKGGQVVSPSDPNQTKGPQSLISSPKAIHTSAVAQALASRPPAKNQPVKPVVPSCEPTRLDLFAHSHQIGQYLMKKCPSLSTNKTTKPHISAPKVIPSIQPQQPDLDLPNKPSLTVTNLTSPDPIPAPIQLLPTTSQLLNDDFDYSEFLVTQAPTETLDTFDNKYSDLDEDINDVYISSPEASSELEADEPTVEAAPALELEDLDSFKPREIASGAIEGPWTVESIDLFYDWTPCQNK</sequence>
<dbReference type="EMBL" id="KV454416">
    <property type="protein sequence ID" value="ODQ63139.1"/>
    <property type="molecule type" value="Genomic_DNA"/>
</dbReference>
<dbReference type="Pfam" id="PF10382">
    <property type="entry name" value="ZGRF1-like_N"/>
    <property type="match status" value="1"/>
</dbReference>
<dbReference type="OrthoDB" id="4096804at2759"/>
<evidence type="ECO:0000313" key="4">
    <source>
        <dbReference type="Proteomes" id="UP000095009"/>
    </source>
</evidence>
<evidence type="ECO:0000259" key="2">
    <source>
        <dbReference type="Pfam" id="PF10382"/>
    </source>
</evidence>
<proteinExistence type="predicted"/>
<keyword evidence="4" id="KW-1185">Reference proteome</keyword>
<gene>
    <name evidence="3" type="ORF">NADFUDRAFT_53788</name>
</gene>
<feature type="region of interest" description="Disordered" evidence="1">
    <location>
        <begin position="170"/>
        <end position="194"/>
    </location>
</feature>
<protein>
    <recommendedName>
        <fullName evidence="2">5'-3' DNA helicase ZGRF1-like N-terminal domain-containing protein</fullName>
    </recommendedName>
</protein>
<feature type="domain" description="5'-3' DNA helicase ZGRF1-like N-terminal" evidence="2">
    <location>
        <begin position="16"/>
        <end position="94"/>
    </location>
</feature>
<dbReference type="InterPro" id="IPR018838">
    <property type="entry name" value="ZGRF1-like_N"/>
</dbReference>
<dbReference type="InterPro" id="IPR052800">
    <property type="entry name" value="DNA_Repair_Helicase_ZGRF1"/>
</dbReference>
<dbReference type="GO" id="GO:0035861">
    <property type="term" value="C:site of double-strand break"/>
    <property type="evidence" value="ECO:0007669"/>
    <property type="project" value="TreeGrafter"/>
</dbReference>
<dbReference type="Proteomes" id="UP000095009">
    <property type="component" value="Unassembled WGS sequence"/>
</dbReference>
<evidence type="ECO:0000256" key="1">
    <source>
        <dbReference type="SAM" id="MobiDB-lite"/>
    </source>
</evidence>
<dbReference type="GO" id="GO:0005634">
    <property type="term" value="C:nucleus"/>
    <property type="evidence" value="ECO:0007669"/>
    <property type="project" value="TreeGrafter"/>
</dbReference>
<dbReference type="GO" id="GO:0006302">
    <property type="term" value="P:double-strand break repair"/>
    <property type="evidence" value="ECO:0007669"/>
    <property type="project" value="TreeGrafter"/>
</dbReference>
<reference evidence="3 4" key="1">
    <citation type="journal article" date="2016" name="Proc. Natl. Acad. Sci. U.S.A.">
        <title>Comparative genomics of biotechnologically important yeasts.</title>
        <authorList>
            <person name="Riley R."/>
            <person name="Haridas S."/>
            <person name="Wolfe K.H."/>
            <person name="Lopes M.R."/>
            <person name="Hittinger C.T."/>
            <person name="Goeker M."/>
            <person name="Salamov A.A."/>
            <person name="Wisecaver J.H."/>
            <person name="Long T.M."/>
            <person name="Calvey C.H."/>
            <person name="Aerts A.L."/>
            <person name="Barry K.W."/>
            <person name="Choi C."/>
            <person name="Clum A."/>
            <person name="Coughlan A.Y."/>
            <person name="Deshpande S."/>
            <person name="Douglass A.P."/>
            <person name="Hanson S.J."/>
            <person name="Klenk H.-P."/>
            <person name="LaButti K.M."/>
            <person name="Lapidus A."/>
            <person name="Lindquist E.A."/>
            <person name="Lipzen A.M."/>
            <person name="Meier-Kolthoff J.P."/>
            <person name="Ohm R.A."/>
            <person name="Otillar R.P."/>
            <person name="Pangilinan J.L."/>
            <person name="Peng Y."/>
            <person name="Rokas A."/>
            <person name="Rosa C.A."/>
            <person name="Scheuner C."/>
            <person name="Sibirny A.A."/>
            <person name="Slot J.C."/>
            <person name="Stielow J.B."/>
            <person name="Sun H."/>
            <person name="Kurtzman C.P."/>
            <person name="Blackwell M."/>
            <person name="Grigoriev I.V."/>
            <person name="Jeffries T.W."/>
        </authorList>
    </citation>
    <scope>NUCLEOTIDE SEQUENCE [LARGE SCALE GENOMIC DNA]</scope>
    <source>
        <strain evidence="3 4">DSM 6958</strain>
    </source>
</reference>
<feature type="region of interest" description="Disordered" evidence="1">
    <location>
        <begin position="254"/>
        <end position="273"/>
    </location>
</feature>
<organism evidence="3 4">
    <name type="scientific">Nadsonia fulvescens var. elongata DSM 6958</name>
    <dbReference type="NCBI Taxonomy" id="857566"/>
    <lineage>
        <taxon>Eukaryota</taxon>
        <taxon>Fungi</taxon>
        <taxon>Dikarya</taxon>
        <taxon>Ascomycota</taxon>
        <taxon>Saccharomycotina</taxon>
        <taxon>Dipodascomycetes</taxon>
        <taxon>Dipodascales</taxon>
        <taxon>Dipodascales incertae sedis</taxon>
        <taxon>Nadsonia</taxon>
    </lineage>
</organism>
<dbReference type="PANTHER" id="PTHR28535:SF1">
    <property type="entry name" value="PROTEIN ZGRF1"/>
    <property type="match status" value="1"/>
</dbReference>
<dbReference type="PANTHER" id="PTHR28535">
    <property type="entry name" value="ZINC FINGER GRF-TYPE CONTAINING 1"/>
    <property type="match status" value="1"/>
</dbReference>
<accession>A0A1E3PCI1</accession>
<evidence type="ECO:0000313" key="3">
    <source>
        <dbReference type="EMBL" id="ODQ63139.1"/>
    </source>
</evidence>
<feature type="compositionally biased region" description="Polar residues" evidence="1">
    <location>
        <begin position="177"/>
        <end position="193"/>
    </location>
</feature>
<dbReference type="AlphaFoldDB" id="A0A1E3PCI1"/>
<name>A0A1E3PCI1_9ASCO</name>
<dbReference type="STRING" id="857566.A0A1E3PCI1"/>